<evidence type="ECO:0000313" key="4">
    <source>
        <dbReference type="Proteomes" id="UP001305928"/>
    </source>
</evidence>
<dbReference type="PANTHER" id="PTHR43252:SF4">
    <property type="entry name" value="TRANSCRIPTIONAL REGULATORY PROTEIN"/>
    <property type="match status" value="1"/>
</dbReference>
<dbReference type="RefSeq" id="WP_318645585.1">
    <property type="nucleotide sequence ID" value="NZ_CP137892.1"/>
</dbReference>
<name>A0ABZ0PYW6_9PSED</name>
<proteinExistence type="predicted"/>
<sequence>MSLRHAILTLLETEPASGYDIVRHFKESLGYFWNAKHQQVYQELRRLSDEGWLQCSEQAQSDKPDKKVYSISPAGRDELRRWLAEPAAPNKINDALLVKLFAGALVEPDNLRAEMARHRATHQGTLDSLLDIERQYLALEPQEQRRQRLPYLTLRRGILGERAWLAWAEEVDAELAARTDQTSAQSVEQ</sequence>
<dbReference type="Gene3D" id="1.10.10.10">
    <property type="entry name" value="Winged helix-like DNA-binding domain superfamily/Winged helix DNA-binding domain"/>
    <property type="match status" value="1"/>
</dbReference>
<evidence type="ECO:0000313" key="3">
    <source>
        <dbReference type="EMBL" id="WPC06408.1"/>
    </source>
</evidence>
<dbReference type="InterPro" id="IPR018309">
    <property type="entry name" value="Tscrpt_reg_PadR_C"/>
</dbReference>
<reference evidence="3 4" key="1">
    <citation type="submission" date="2023-11" db="EMBL/GenBank/DDBJ databases">
        <title>Complete genome of Pseudomonas benzenivorans BA3361.</title>
        <authorList>
            <person name="Shin S.Y."/>
            <person name="Song J."/>
            <person name="Kang H."/>
        </authorList>
    </citation>
    <scope>NUCLEOTIDE SEQUENCE [LARGE SCALE GENOMIC DNA]</scope>
    <source>
        <strain evidence="3 4">HNIBRBA3361</strain>
    </source>
</reference>
<evidence type="ECO:0000259" key="1">
    <source>
        <dbReference type="Pfam" id="PF03551"/>
    </source>
</evidence>
<dbReference type="Pfam" id="PF10400">
    <property type="entry name" value="Vir_act_alpha_C"/>
    <property type="match status" value="1"/>
</dbReference>
<dbReference type="Gene3D" id="6.10.140.190">
    <property type="match status" value="1"/>
</dbReference>
<feature type="domain" description="Transcription regulator PadR C-terminal" evidence="2">
    <location>
        <begin position="93"/>
        <end position="175"/>
    </location>
</feature>
<accession>A0ABZ0PYW6</accession>
<protein>
    <submittedName>
        <fullName evidence="3">PadR family transcriptional regulator</fullName>
    </submittedName>
</protein>
<dbReference type="PANTHER" id="PTHR43252">
    <property type="entry name" value="TRANSCRIPTIONAL REGULATOR YQJI"/>
    <property type="match status" value="1"/>
</dbReference>
<feature type="domain" description="Transcription regulator PadR N-terminal" evidence="1">
    <location>
        <begin position="7"/>
        <end position="80"/>
    </location>
</feature>
<dbReference type="InterPro" id="IPR036388">
    <property type="entry name" value="WH-like_DNA-bd_sf"/>
</dbReference>
<gene>
    <name evidence="3" type="ORF">SBP02_06535</name>
</gene>
<organism evidence="3 4">
    <name type="scientific">Pseudomonas benzenivorans</name>
    <dbReference type="NCBI Taxonomy" id="556533"/>
    <lineage>
        <taxon>Bacteria</taxon>
        <taxon>Pseudomonadati</taxon>
        <taxon>Pseudomonadota</taxon>
        <taxon>Gammaproteobacteria</taxon>
        <taxon>Pseudomonadales</taxon>
        <taxon>Pseudomonadaceae</taxon>
        <taxon>Pseudomonas</taxon>
    </lineage>
</organism>
<dbReference type="EMBL" id="CP137892">
    <property type="protein sequence ID" value="WPC06408.1"/>
    <property type="molecule type" value="Genomic_DNA"/>
</dbReference>
<dbReference type="Pfam" id="PF03551">
    <property type="entry name" value="PadR"/>
    <property type="match status" value="1"/>
</dbReference>
<dbReference type="InterPro" id="IPR005149">
    <property type="entry name" value="Tscrpt_reg_PadR_N"/>
</dbReference>
<keyword evidence="4" id="KW-1185">Reference proteome</keyword>
<dbReference type="Proteomes" id="UP001305928">
    <property type="component" value="Chromosome"/>
</dbReference>
<dbReference type="SUPFAM" id="SSF46785">
    <property type="entry name" value="Winged helix' DNA-binding domain"/>
    <property type="match status" value="1"/>
</dbReference>
<evidence type="ECO:0000259" key="2">
    <source>
        <dbReference type="Pfam" id="PF10400"/>
    </source>
</evidence>
<dbReference type="InterPro" id="IPR036390">
    <property type="entry name" value="WH_DNA-bd_sf"/>
</dbReference>